<protein>
    <submittedName>
        <fullName evidence="6">Uncharacterized protein</fullName>
    </submittedName>
</protein>
<dbReference type="Pfam" id="PF12796">
    <property type="entry name" value="Ank_2"/>
    <property type="match status" value="1"/>
</dbReference>
<evidence type="ECO:0000313" key="6">
    <source>
        <dbReference type="EMBL" id="KAF2106658.1"/>
    </source>
</evidence>
<gene>
    <name evidence="6" type="ORF">BDV96DRAFT_590659</name>
</gene>
<sequence>MTSGAIAVDVVTPPFSRPTSIDITTATIDPAAESQTQPQISGVEPSSSSPPSPPSLRSSVSWKSFRSRVSVSEKTSAQLGWAVAFLSVLITILTLSPAFQSQEASEKALRLAEWTALKDYIEECREELAAGIQSQACLRAMNAKLPPPPYVKSGVLDSMRRGLLMKYTHQESNGTSRAIHSEHVNADVVKAIQGLSVLVLLFTICIVIIIRLELLRRRPAFQQFHPSAPEKKQDDPITSTSPALEVPDPIATGTVRYPPPSIASTLRQRPVRTHPIYRHTNLESAIHHLDIPEIRTRLYNGEDVDKPWPYLIYSLAISPPSTPNIEKKLEVARICLDFGADVNALKGWNGQSALLIAIHYGNVAVADLLIKNGAMIGYSSPDSNLTALHRCVRLAVTGSADAALEIMELHFAHGANANQSDRLNETPLHKLMIDAWFSREDESMMKKLYPIAQCLVEHGARMPVIARKHTVGNPLWQILNSDAGESRWPERVGPKQEGTYVGGVWVKYVDDEAEELRRVRELRRSLDTRSAAEEWQYTRNDDFVRLRDGQGKLGY</sequence>
<dbReference type="PROSITE" id="PS50088">
    <property type="entry name" value="ANK_REPEAT"/>
    <property type="match status" value="1"/>
</dbReference>
<keyword evidence="1" id="KW-0677">Repeat</keyword>
<dbReference type="EMBL" id="ML977360">
    <property type="protein sequence ID" value="KAF2106658.1"/>
    <property type="molecule type" value="Genomic_DNA"/>
</dbReference>
<feature type="region of interest" description="Disordered" evidence="4">
    <location>
        <begin position="27"/>
        <end position="59"/>
    </location>
</feature>
<keyword evidence="2 3" id="KW-0040">ANK repeat</keyword>
<evidence type="ECO:0000256" key="2">
    <source>
        <dbReference type="ARBA" id="ARBA00023043"/>
    </source>
</evidence>
<dbReference type="OrthoDB" id="194358at2759"/>
<evidence type="ECO:0000313" key="7">
    <source>
        <dbReference type="Proteomes" id="UP000799770"/>
    </source>
</evidence>
<feature type="repeat" description="ANK" evidence="3">
    <location>
        <begin position="349"/>
        <end position="381"/>
    </location>
</feature>
<dbReference type="InterPro" id="IPR036770">
    <property type="entry name" value="Ankyrin_rpt-contain_sf"/>
</dbReference>
<dbReference type="Proteomes" id="UP000799770">
    <property type="component" value="Unassembled WGS sequence"/>
</dbReference>
<feature type="compositionally biased region" description="Polar residues" evidence="4">
    <location>
        <begin position="27"/>
        <end position="40"/>
    </location>
</feature>
<dbReference type="SUPFAM" id="SSF48403">
    <property type="entry name" value="Ankyrin repeat"/>
    <property type="match status" value="1"/>
</dbReference>
<name>A0A6A5YKH0_9PLEO</name>
<evidence type="ECO:0000256" key="1">
    <source>
        <dbReference type="ARBA" id="ARBA00022737"/>
    </source>
</evidence>
<keyword evidence="5" id="KW-1133">Transmembrane helix</keyword>
<keyword evidence="5" id="KW-0472">Membrane</keyword>
<reference evidence="6" key="1">
    <citation type="journal article" date="2020" name="Stud. Mycol.">
        <title>101 Dothideomycetes genomes: a test case for predicting lifestyles and emergence of pathogens.</title>
        <authorList>
            <person name="Haridas S."/>
            <person name="Albert R."/>
            <person name="Binder M."/>
            <person name="Bloem J."/>
            <person name="Labutti K."/>
            <person name="Salamov A."/>
            <person name="Andreopoulos B."/>
            <person name="Baker S."/>
            <person name="Barry K."/>
            <person name="Bills G."/>
            <person name="Bluhm B."/>
            <person name="Cannon C."/>
            <person name="Castanera R."/>
            <person name="Culley D."/>
            <person name="Daum C."/>
            <person name="Ezra D."/>
            <person name="Gonzalez J."/>
            <person name="Henrissat B."/>
            <person name="Kuo A."/>
            <person name="Liang C."/>
            <person name="Lipzen A."/>
            <person name="Lutzoni F."/>
            <person name="Magnuson J."/>
            <person name="Mondo S."/>
            <person name="Nolan M."/>
            <person name="Ohm R."/>
            <person name="Pangilinan J."/>
            <person name="Park H.-J."/>
            <person name="Ramirez L."/>
            <person name="Alfaro M."/>
            <person name="Sun H."/>
            <person name="Tritt A."/>
            <person name="Yoshinaga Y."/>
            <person name="Zwiers L.-H."/>
            <person name="Turgeon B."/>
            <person name="Goodwin S."/>
            <person name="Spatafora J."/>
            <person name="Crous P."/>
            <person name="Grigoriev I."/>
        </authorList>
    </citation>
    <scope>NUCLEOTIDE SEQUENCE</scope>
    <source>
        <strain evidence="6">CBS 627.86</strain>
    </source>
</reference>
<evidence type="ECO:0000256" key="3">
    <source>
        <dbReference type="PROSITE-ProRule" id="PRU00023"/>
    </source>
</evidence>
<keyword evidence="7" id="KW-1185">Reference proteome</keyword>
<proteinExistence type="predicted"/>
<dbReference type="InterPro" id="IPR002110">
    <property type="entry name" value="Ankyrin_rpt"/>
</dbReference>
<dbReference type="PROSITE" id="PS50297">
    <property type="entry name" value="ANK_REP_REGION"/>
    <property type="match status" value="1"/>
</dbReference>
<dbReference type="PANTHER" id="PTHR24198">
    <property type="entry name" value="ANKYRIN REPEAT AND PROTEIN KINASE DOMAIN-CONTAINING PROTEIN"/>
    <property type="match status" value="1"/>
</dbReference>
<feature type="transmembrane region" description="Helical" evidence="5">
    <location>
        <begin position="79"/>
        <end position="99"/>
    </location>
</feature>
<dbReference type="SMART" id="SM00248">
    <property type="entry name" value="ANK"/>
    <property type="match status" value="4"/>
</dbReference>
<accession>A0A6A5YKH0</accession>
<organism evidence="6 7">
    <name type="scientific">Lophiotrema nucula</name>
    <dbReference type="NCBI Taxonomy" id="690887"/>
    <lineage>
        <taxon>Eukaryota</taxon>
        <taxon>Fungi</taxon>
        <taxon>Dikarya</taxon>
        <taxon>Ascomycota</taxon>
        <taxon>Pezizomycotina</taxon>
        <taxon>Dothideomycetes</taxon>
        <taxon>Pleosporomycetidae</taxon>
        <taxon>Pleosporales</taxon>
        <taxon>Lophiotremataceae</taxon>
        <taxon>Lophiotrema</taxon>
    </lineage>
</organism>
<evidence type="ECO:0000256" key="5">
    <source>
        <dbReference type="SAM" id="Phobius"/>
    </source>
</evidence>
<evidence type="ECO:0000256" key="4">
    <source>
        <dbReference type="SAM" id="MobiDB-lite"/>
    </source>
</evidence>
<dbReference type="PANTHER" id="PTHR24198:SF165">
    <property type="entry name" value="ANKYRIN REPEAT-CONTAINING PROTEIN-RELATED"/>
    <property type="match status" value="1"/>
</dbReference>
<feature type="transmembrane region" description="Helical" evidence="5">
    <location>
        <begin position="191"/>
        <end position="212"/>
    </location>
</feature>
<dbReference type="Gene3D" id="1.25.40.20">
    <property type="entry name" value="Ankyrin repeat-containing domain"/>
    <property type="match status" value="1"/>
</dbReference>
<dbReference type="AlphaFoldDB" id="A0A6A5YKH0"/>
<keyword evidence="5" id="KW-0812">Transmembrane</keyword>
<feature type="region of interest" description="Disordered" evidence="4">
    <location>
        <begin position="226"/>
        <end position="250"/>
    </location>
</feature>